<organism evidence="1 2">
    <name type="scientific">Stylosanthes scabra</name>
    <dbReference type="NCBI Taxonomy" id="79078"/>
    <lineage>
        <taxon>Eukaryota</taxon>
        <taxon>Viridiplantae</taxon>
        <taxon>Streptophyta</taxon>
        <taxon>Embryophyta</taxon>
        <taxon>Tracheophyta</taxon>
        <taxon>Spermatophyta</taxon>
        <taxon>Magnoliopsida</taxon>
        <taxon>eudicotyledons</taxon>
        <taxon>Gunneridae</taxon>
        <taxon>Pentapetalae</taxon>
        <taxon>rosids</taxon>
        <taxon>fabids</taxon>
        <taxon>Fabales</taxon>
        <taxon>Fabaceae</taxon>
        <taxon>Papilionoideae</taxon>
        <taxon>50 kb inversion clade</taxon>
        <taxon>dalbergioids sensu lato</taxon>
        <taxon>Dalbergieae</taxon>
        <taxon>Pterocarpus clade</taxon>
        <taxon>Stylosanthes</taxon>
    </lineage>
</organism>
<dbReference type="EMBL" id="JASCZI010183456">
    <property type="protein sequence ID" value="MED6189416.1"/>
    <property type="molecule type" value="Genomic_DNA"/>
</dbReference>
<accession>A0ABU6WWY1</accession>
<protein>
    <submittedName>
        <fullName evidence="1">Uncharacterized protein</fullName>
    </submittedName>
</protein>
<evidence type="ECO:0000313" key="1">
    <source>
        <dbReference type="EMBL" id="MED6189416.1"/>
    </source>
</evidence>
<reference evidence="1 2" key="1">
    <citation type="journal article" date="2023" name="Plants (Basel)">
        <title>Bridging the Gap: Combining Genomics and Transcriptomics Approaches to Understand Stylosanthes scabra, an Orphan Legume from the Brazilian Caatinga.</title>
        <authorList>
            <person name="Ferreira-Neto J.R.C."/>
            <person name="da Silva M.D."/>
            <person name="Binneck E."/>
            <person name="de Melo N.F."/>
            <person name="da Silva R.H."/>
            <person name="de Melo A.L.T.M."/>
            <person name="Pandolfi V."/>
            <person name="Bustamante F.O."/>
            <person name="Brasileiro-Vidal A.C."/>
            <person name="Benko-Iseppon A.M."/>
        </authorList>
    </citation>
    <scope>NUCLEOTIDE SEQUENCE [LARGE SCALE GENOMIC DNA]</scope>
    <source>
        <tissue evidence="1">Leaves</tissue>
    </source>
</reference>
<proteinExistence type="predicted"/>
<dbReference type="Proteomes" id="UP001341840">
    <property type="component" value="Unassembled WGS sequence"/>
</dbReference>
<gene>
    <name evidence="1" type="ORF">PIB30_095775</name>
</gene>
<evidence type="ECO:0000313" key="2">
    <source>
        <dbReference type="Proteomes" id="UP001341840"/>
    </source>
</evidence>
<comment type="caution">
    <text evidence="1">The sequence shown here is derived from an EMBL/GenBank/DDBJ whole genome shotgun (WGS) entry which is preliminary data.</text>
</comment>
<sequence>MANYQWRVGTVYASRDEFKETVFAYAVYIARGIKFDYCDRKRVQRVGIMHSKWLGKAFKRKVEVNPKVKMKELVAKVDRKWNLTVSASMAVRSKKNALDEI</sequence>
<name>A0ABU6WWY1_9FABA</name>
<keyword evidence="2" id="KW-1185">Reference proteome</keyword>